<name>A0A0G1YG01_9BACT</name>
<evidence type="ECO:0000313" key="2">
    <source>
        <dbReference type="EMBL" id="KKW42378.1"/>
    </source>
</evidence>
<evidence type="ECO:0000313" key="3">
    <source>
        <dbReference type="Proteomes" id="UP000033870"/>
    </source>
</evidence>
<sequence length="284" mass="32355">MNSQYRMQNFFLNKWSAIRNSSAGLPEDEKSLYVPPGAKPLTQRQLNLYYYFIFIKEIARKHQVKKSLEIGCGRGTMSLFLATYLGTQTTLLDQEPDAIALARQEFVRHGAAAEYHVADALDTGLPAESFDAVVSIGLAEHIDNVEKLLAEEYRLLKPGGVMISLNIPRKFSVQYLNRGYRFLKKALGKYTDKVNRDYYRNALQAADYARIARQVGFERVEITPTAPYPIYTPMSPKNDRRIAALRRGLLAVRKRFYCFPYRATRLFGQAHFCVGVKGPGPELR</sequence>
<keyword evidence="2" id="KW-0830">Ubiquinone</keyword>
<dbReference type="AlphaFoldDB" id="A0A0G1YG01"/>
<dbReference type="Pfam" id="PF08241">
    <property type="entry name" value="Methyltransf_11"/>
    <property type="match status" value="1"/>
</dbReference>
<dbReference type="EMBL" id="LCRX01000007">
    <property type="protein sequence ID" value="KKW42378.1"/>
    <property type="molecule type" value="Genomic_DNA"/>
</dbReference>
<feature type="domain" description="Methyltransferase type 11" evidence="1">
    <location>
        <begin position="68"/>
        <end position="163"/>
    </location>
</feature>
<dbReference type="PANTHER" id="PTHR43591:SF110">
    <property type="entry name" value="RHODANESE DOMAIN-CONTAINING PROTEIN"/>
    <property type="match status" value="1"/>
</dbReference>
<protein>
    <submittedName>
        <fullName evidence="2">Methylase involved in ubiquinone/menaquinone biosynthesis</fullName>
    </submittedName>
</protein>
<proteinExistence type="predicted"/>
<keyword evidence="2" id="KW-0808">Transferase</keyword>
<dbReference type="CDD" id="cd02440">
    <property type="entry name" value="AdoMet_MTases"/>
    <property type="match status" value="1"/>
</dbReference>
<evidence type="ECO:0000259" key="1">
    <source>
        <dbReference type="Pfam" id="PF08241"/>
    </source>
</evidence>
<dbReference type="InterPro" id="IPR013216">
    <property type="entry name" value="Methyltransf_11"/>
</dbReference>
<comment type="caution">
    <text evidence="2">The sequence shown here is derived from an EMBL/GenBank/DDBJ whole genome shotgun (WGS) entry which is preliminary data.</text>
</comment>
<keyword evidence="2" id="KW-0489">Methyltransferase</keyword>
<accession>A0A0G1YG01</accession>
<gene>
    <name evidence="2" type="ORF">UY92_C0007G0017</name>
</gene>
<organism evidence="2 3">
    <name type="scientific">Candidatus Magasanikbacteria bacterium GW2011_GWA2_56_11</name>
    <dbReference type="NCBI Taxonomy" id="1619044"/>
    <lineage>
        <taxon>Bacteria</taxon>
        <taxon>Candidatus Magasanikiibacteriota</taxon>
    </lineage>
</organism>
<dbReference type="Gene3D" id="3.40.50.150">
    <property type="entry name" value="Vaccinia Virus protein VP39"/>
    <property type="match status" value="1"/>
</dbReference>
<dbReference type="PANTHER" id="PTHR43591">
    <property type="entry name" value="METHYLTRANSFERASE"/>
    <property type="match status" value="1"/>
</dbReference>
<dbReference type="STRING" id="1619044.UY92_C0007G0017"/>
<dbReference type="GO" id="GO:0032259">
    <property type="term" value="P:methylation"/>
    <property type="evidence" value="ECO:0007669"/>
    <property type="project" value="UniProtKB-KW"/>
</dbReference>
<dbReference type="SUPFAM" id="SSF53335">
    <property type="entry name" value="S-adenosyl-L-methionine-dependent methyltransferases"/>
    <property type="match status" value="1"/>
</dbReference>
<dbReference type="InterPro" id="IPR029063">
    <property type="entry name" value="SAM-dependent_MTases_sf"/>
</dbReference>
<dbReference type="GO" id="GO:0008757">
    <property type="term" value="F:S-adenosylmethionine-dependent methyltransferase activity"/>
    <property type="evidence" value="ECO:0007669"/>
    <property type="project" value="InterPro"/>
</dbReference>
<reference evidence="2 3" key="1">
    <citation type="journal article" date="2015" name="Nature">
        <title>rRNA introns, odd ribosomes, and small enigmatic genomes across a large radiation of phyla.</title>
        <authorList>
            <person name="Brown C.T."/>
            <person name="Hug L.A."/>
            <person name="Thomas B.C."/>
            <person name="Sharon I."/>
            <person name="Castelle C.J."/>
            <person name="Singh A."/>
            <person name="Wilkins M.J."/>
            <person name="Williams K.H."/>
            <person name="Banfield J.F."/>
        </authorList>
    </citation>
    <scope>NUCLEOTIDE SEQUENCE [LARGE SCALE GENOMIC DNA]</scope>
</reference>
<dbReference type="Proteomes" id="UP000033870">
    <property type="component" value="Unassembled WGS sequence"/>
</dbReference>